<dbReference type="Proteomes" id="UP000016928">
    <property type="component" value="Unassembled WGS sequence"/>
</dbReference>
<evidence type="ECO:0000313" key="3">
    <source>
        <dbReference type="EMBL" id="ENH62945.1"/>
    </source>
</evidence>
<feature type="domain" description="Heterokaryon incompatibility" evidence="2">
    <location>
        <begin position="208"/>
        <end position="358"/>
    </location>
</feature>
<reference evidence="4" key="1">
    <citation type="submission" date="2012-09" db="EMBL/GenBank/DDBJ databases">
        <title>Genome sequencing and comparative transcriptomics of race 1 and race 4 of banana pathogen: Fusarium oxysporum f. sp. cubense.</title>
        <authorList>
            <person name="Fang X."/>
            <person name="Huang J."/>
        </authorList>
    </citation>
    <scope>NUCLEOTIDE SEQUENCE [LARGE SCALE GENOMIC DNA]</scope>
    <source>
        <strain evidence="4">race 1</strain>
    </source>
</reference>
<sequence length="831" mass="94666">MPVCGPCHDAICDIYPKVEGIQPKRETTTAYPSFDPDAEEKCWICVKHAAFLEDHYPAVYERWLKHELLVSVQADFVYFEQEAQPRTRHSPPDEALPPDSRGRQNLEVRQLIINRNHGGDEESGCLVELRFYKQGDVPQTRLHVEDCASNLINIPQIQDWIGNCRQLHTACCSYLGVNWYPTRLLDLTGDGDMISVILTQEDRPIGPYMTLSHRWSNYKYEKLTSQSLSRFRRSIDTSCLPRIFQQAIEVTRLLQIRYLWIDSLCIMQDTACGDWKAEALKMGDVYANSFLNLSASYTAGEDENPSIFSPESWNHVLPSELVLMNDKELHSNIFIDGDLWSDEVGESPLMERGWVFQERFLAPRVLHFGMRQLAWECNGGGALQMFPTGLPPRFEDNYKKDVCWPIMRPMNTLSSKEFCSRWHEIVTAYSACHLTFNTDKLIAFAGIAKIIQSAGSDEYIAGTWKSTIIADLAWWVYKANGRLPSGHQATHRAPSWSWLSSNRQICFHPYPSAHHKQEYFCRVMKTPAREEAGVSVLSAKGILELQGVVLPVDTLGWHNMEVKSFEIGNFQFNYCGGPESTNLDYDGSRADIMSLVSQHQLFMLPLYATGRLIVGILVSNLYTNPGWRRVGAVSIQYQNIPPERHDSAPDGWVKIPDSHWIVHIDESDVTKREQGVGAGCVAGTDRVLRSHKVHRLEKYREETRSELEGLHADQFRHEKVQVAFEPEYLGYHVREYREAYLTSQTKLRKAERKREIFQERLNHLEEQIGSKGGPRCKVDLLSLGPHVIAGWGAAWFNALYSAAHGTSTADDGDFANGKLEAEGGHMEMDME</sequence>
<evidence type="ECO:0000259" key="2">
    <source>
        <dbReference type="Pfam" id="PF06985"/>
    </source>
</evidence>
<dbReference type="EMBL" id="KB731258">
    <property type="protein sequence ID" value="ENH62945.1"/>
    <property type="molecule type" value="Genomic_DNA"/>
</dbReference>
<evidence type="ECO:0000256" key="1">
    <source>
        <dbReference type="SAM" id="Coils"/>
    </source>
</evidence>
<dbReference type="AlphaFoldDB" id="N4TZ25"/>
<feature type="coiled-coil region" evidence="1">
    <location>
        <begin position="733"/>
        <end position="767"/>
    </location>
</feature>
<dbReference type="STRING" id="1229664.N4TZ25"/>
<proteinExistence type="predicted"/>
<dbReference type="PANTHER" id="PTHR33112:SF16">
    <property type="entry name" value="HETEROKARYON INCOMPATIBILITY DOMAIN-CONTAINING PROTEIN"/>
    <property type="match status" value="1"/>
</dbReference>
<reference evidence="4" key="2">
    <citation type="journal article" date="2014" name="PLoS ONE">
        <title>Genome and Transcriptome Analysis of the Fungal Pathogen Fusarium oxysporum f. sp. cubense Causing Banana Vascular Wilt Disease.</title>
        <authorList>
            <person name="Guo L."/>
            <person name="Han L."/>
            <person name="Yang L."/>
            <person name="Zeng H."/>
            <person name="Fan D."/>
            <person name="Zhu Y."/>
            <person name="Feng Y."/>
            <person name="Wang G."/>
            <person name="Peng C."/>
            <person name="Jiang X."/>
            <person name="Zhou D."/>
            <person name="Ni P."/>
            <person name="Liang C."/>
            <person name="Liu L."/>
            <person name="Wang J."/>
            <person name="Mao C."/>
            <person name="Fang X."/>
            <person name="Peng M."/>
            <person name="Huang J."/>
        </authorList>
    </citation>
    <scope>NUCLEOTIDE SEQUENCE [LARGE SCALE GENOMIC DNA]</scope>
    <source>
        <strain evidence="4">race 1</strain>
    </source>
</reference>
<dbReference type="HOGENOM" id="CLU_002639_3_0_1"/>
<organism evidence="3 4">
    <name type="scientific">Fusarium oxysporum f. sp. cubense (strain race 1)</name>
    <name type="common">Panama disease fungus</name>
    <dbReference type="NCBI Taxonomy" id="1229664"/>
    <lineage>
        <taxon>Eukaryota</taxon>
        <taxon>Fungi</taxon>
        <taxon>Dikarya</taxon>
        <taxon>Ascomycota</taxon>
        <taxon>Pezizomycotina</taxon>
        <taxon>Sordariomycetes</taxon>
        <taxon>Hypocreomycetidae</taxon>
        <taxon>Hypocreales</taxon>
        <taxon>Nectriaceae</taxon>
        <taxon>Fusarium</taxon>
        <taxon>Fusarium oxysporum species complex</taxon>
    </lineage>
</organism>
<dbReference type="Pfam" id="PF06985">
    <property type="entry name" value="HET"/>
    <property type="match status" value="1"/>
</dbReference>
<gene>
    <name evidence="3" type="ORF">FOC1_g10006412</name>
</gene>
<accession>N4TZ25</accession>
<evidence type="ECO:0000313" key="4">
    <source>
        <dbReference type="Proteomes" id="UP000016928"/>
    </source>
</evidence>
<dbReference type="VEuPathDB" id="FungiDB:FOC1_g10006412"/>
<name>N4TZ25_FUSC1</name>
<keyword evidence="1" id="KW-0175">Coiled coil</keyword>
<dbReference type="InterPro" id="IPR010730">
    <property type="entry name" value="HET"/>
</dbReference>
<protein>
    <recommendedName>
        <fullName evidence="2">Heterokaryon incompatibility domain-containing protein</fullName>
    </recommendedName>
</protein>
<dbReference type="PANTHER" id="PTHR33112">
    <property type="entry name" value="DOMAIN PROTEIN, PUTATIVE-RELATED"/>
    <property type="match status" value="1"/>
</dbReference>
<dbReference type="OrthoDB" id="5362512at2759"/>